<reference evidence="11" key="1">
    <citation type="submission" date="2022-10" db="EMBL/GenBank/DDBJ databases">
        <authorList>
            <person name="Yu W.X."/>
        </authorList>
    </citation>
    <scope>NUCLEOTIDE SEQUENCE</scope>
    <source>
        <strain evidence="11">D04</strain>
    </source>
</reference>
<dbReference type="Proteomes" id="UP001207408">
    <property type="component" value="Unassembled WGS sequence"/>
</dbReference>
<dbReference type="NCBIfam" id="TIGR00077">
    <property type="entry name" value="lspA"/>
    <property type="match status" value="1"/>
</dbReference>
<dbReference type="PRINTS" id="PR00781">
    <property type="entry name" value="LIPOSIGPTASE"/>
</dbReference>
<keyword evidence="5 9" id="KW-0064">Aspartyl protease</keyword>
<feature type="transmembrane region" description="Helical" evidence="9">
    <location>
        <begin position="97"/>
        <end position="115"/>
    </location>
</feature>
<comment type="pathway">
    <text evidence="9">Protein modification; lipoprotein biosynthesis (signal peptide cleavage).</text>
</comment>
<evidence type="ECO:0000256" key="5">
    <source>
        <dbReference type="ARBA" id="ARBA00022750"/>
    </source>
</evidence>
<feature type="active site" evidence="9">
    <location>
        <position position="143"/>
    </location>
</feature>
<organism evidence="11 12">
    <name type="scientific">Plebeiibacterium marinum</name>
    <dbReference type="NCBI Taxonomy" id="2992111"/>
    <lineage>
        <taxon>Bacteria</taxon>
        <taxon>Pseudomonadati</taxon>
        <taxon>Bacteroidota</taxon>
        <taxon>Bacteroidia</taxon>
        <taxon>Marinilabiliales</taxon>
        <taxon>Marinilabiliaceae</taxon>
        <taxon>Plebeiibacterium</taxon>
    </lineage>
</organism>
<evidence type="ECO:0000313" key="12">
    <source>
        <dbReference type="Proteomes" id="UP001207408"/>
    </source>
</evidence>
<keyword evidence="4 9" id="KW-0812">Transmembrane</keyword>
<dbReference type="EMBL" id="JAPDPI010000017">
    <property type="protein sequence ID" value="MCW3805906.1"/>
    <property type="molecule type" value="Genomic_DNA"/>
</dbReference>
<comment type="caution">
    <text evidence="9">Lacks conserved residue(s) required for the propagation of feature annotation.</text>
</comment>
<dbReference type="GO" id="GO:0006508">
    <property type="term" value="P:proteolysis"/>
    <property type="evidence" value="ECO:0007669"/>
    <property type="project" value="UniProtKB-KW"/>
</dbReference>
<protein>
    <recommendedName>
        <fullName evidence="9">Lipoprotein signal peptidase</fullName>
        <ecNumber evidence="9">3.4.23.36</ecNumber>
    </recommendedName>
    <alternativeName>
        <fullName evidence="9">Prolipoprotein signal peptidase</fullName>
    </alternativeName>
    <alternativeName>
        <fullName evidence="9">Signal peptidase II</fullName>
        <shortName evidence="9">SPase II</shortName>
    </alternativeName>
</protein>
<evidence type="ECO:0000313" key="11">
    <source>
        <dbReference type="EMBL" id="MCW3805906.1"/>
    </source>
</evidence>
<evidence type="ECO:0000256" key="6">
    <source>
        <dbReference type="ARBA" id="ARBA00022801"/>
    </source>
</evidence>
<keyword evidence="8 9" id="KW-0472">Membrane</keyword>
<gene>
    <name evidence="9 11" type="primary">lspA</name>
    <name evidence="11" type="ORF">OM074_09715</name>
</gene>
<evidence type="ECO:0000256" key="8">
    <source>
        <dbReference type="ARBA" id="ARBA00023136"/>
    </source>
</evidence>
<evidence type="ECO:0000256" key="1">
    <source>
        <dbReference type="ARBA" id="ARBA00006139"/>
    </source>
</evidence>
<evidence type="ECO:0000256" key="2">
    <source>
        <dbReference type="ARBA" id="ARBA00022475"/>
    </source>
</evidence>
<keyword evidence="3 9" id="KW-0645">Protease</keyword>
<keyword evidence="2 9" id="KW-1003">Cell membrane</keyword>
<evidence type="ECO:0000256" key="4">
    <source>
        <dbReference type="ARBA" id="ARBA00022692"/>
    </source>
</evidence>
<dbReference type="PANTHER" id="PTHR33695">
    <property type="entry name" value="LIPOPROTEIN SIGNAL PEPTIDASE"/>
    <property type="match status" value="1"/>
</dbReference>
<dbReference type="EC" id="3.4.23.36" evidence="9"/>
<evidence type="ECO:0000256" key="9">
    <source>
        <dbReference type="HAMAP-Rule" id="MF_00161"/>
    </source>
</evidence>
<evidence type="ECO:0000256" key="10">
    <source>
        <dbReference type="RuleBase" id="RU004181"/>
    </source>
</evidence>
<dbReference type="PANTHER" id="PTHR33695:SF1">
    <property type="entry name" value="LIPOPROTEIN SIGNAL PEPTIDASE"/>
    <property type="match status" value="1"/>
</dbReference>
<comment type="function">
    <text evidence="9">This protein specifically catalyzes the removal of signal peptides from prolipoproteins.</text>
</comment>
<proteinExistence type="inferred from homology"/>
<evidence type="ECO:0000256" key="7">
    <source>
        <dbReference type="ARBA" id="ARBA00022989"/>
    </source>
</evidence>
<feature type="transmembrane region" description="Helical" evidence="9">
    <location>
        <begin position="127"/>
        <end position="155"/>
    </location>
</feature>
<dbReference type="GO" id="GO:0005886">
    <property type="term" value="C:plasma membrane"/>
    <property type="evidence" value="ECO:0007669"/>
    <property type="project" value="UniProtKB-SubCell"/>
</dbReference>
<keyword evidence="7 9" id="KW-1133">Transmembrane helix</keyword>
<feature type="transmembrane region" description="Helical" evidence="9">
    <location>
        <begin position="69"/>
        <end position="90"/>
    </location>
</feature>
<keyword evidence="12" id="KW-1185">Reference proteome</keyword>
<feature type="active site" evidence="9">
    <location>
        <position position="125"/>
    </location>
</feature>
<comment type="caution">
    <text evidence="11">The sequence shown here is derived from an EMBL/GenBank/DDBJ whole genome shotgun (WGS) entry which is preliminary data.</text>
</comment>
<dbReference type="InterPro" id="IPR001872">
    <property type="entry name" value="Peptidase_A8"/>
</dbReference>
<dbReference type="HAMAP" id="MF_00161">
    <property type="entry name" value="LspA"/>
    <property type="match status" value="1"/>
</dbReference>
<sequence>MIAKTTNRIIVIFLLIIANVACDQITKEIVRDKVEYHKQTEVVGKYLILTKVENTGAFLGMGDSLPKPLYILLMILLPLIAIGYGVYYLVKHKEISLVVFVAICFIIGGGIGNIWDRILFGSVTDFLYFDFVIFHTGIVNMADISVTLGFFMILFEQVLNRKNTAKK</sequence>
<dbReference type="GO" id="GO:0004190">
    <property type="term" value="F:aspartic-type endopeptidase activity"/>
    <property type="evidence" value="ECO:0007669"/>
    <property type="project" value="UniProtKB-UniRule"/>
</dbReference>
<accession>A0AAE3MED3</accession>
<dbReference type="AlphaFoldDB" id="A0AAE3MED3"/>
<dbReference type="Pfam" id="PF01252">
    <property type="entry name" value="Peptidase_A8"/>
    <property type="match status" value="1"/>
</dbReference>
<dbReference type="RefSeq" id="WP_301199276.1">
    <property type="nucleotide sequence ID" value="NZ_JAPDPI010000017.1"/>
</dbReference>
<evidence type="ECO:0000256" key="3">
    <source>
        <dbReference type="ARBA" id="ARBA00022670"/>
    </source>
</evidence>
<name>A0AAE3MED3_9BACT</name>
<comment type="catalytic activity">
    <reaction evidence="9">
        <text>Release of signal peptides from bacterial membrane prolipoproteins. Hydrolyzes -Xaa-Yaa-Zaa-|-(S,diacylglyceryl)Cys-, in which Xaa is hydrophobic (preferably Leu), and Yaa (Ala or Ser) and Zaa (Gly or Ala) have small, neutral side chains.</text>
        <dbReference type="EC" id="3.4.23.36"/>
    </reaction>
</comment>
<comment type="similarity">
    <text evidence="1 9 10">Belongs to the peptidase A8 family.</text>
</comment>
<comment type="subcellular location">
    <subcellularLocation>
        <location evidence="9">Cell membrane</location>
        <topology evidence="9">Multi-pass membrane protein</topology>
    </subcellularLocation>
</comment>
<keyword evidence="6 9" id="KW-0378">Hydrolase</keyword>